<gene>
    <name evidence="1" type="ORF">NU08_2673</name>
</gene>
<accession>A0A444VXN3</accession>
<name>A0A444VXN3_9FLAO</name>
<dbReference type="AlphaFoldDB" id="A0A444VXN3"/>
<comment type="caution">
    <text evidence="1">The sequence shown here is derived from an EMBL/GenBank/DDBJ whole genome shotgun (WGS) entry which is preliminary data.</text>
</comment>
<protein>
    <submittedName>
        <fullName evidence="1">Uncharacterized protein</fullName>
    </submittedName>
</protein>
<sequence>MATAWCGKPSFGVLIIVASWFRGIKKVLPAPNIKLSSA</sequence>
<dbReference type="EMBL" id="JUIV01000009">
    <property type="protein sequence ID" value="RYJ38350.1"/>
    <property type="molecule type" value="Genomic_DNA"/>
</dbReference>
<reference evidence="1 2" key="1">
    <citation type="submission" date="2014-12" db="EMBL/GenBank/DDBJ databases">
        <title>Genome sequence of Flavobacterium anhuiense RCM74.</title>
        <authorList>
            <person name="Kim J.F."/>
            <person name="Song J.Y."/>
            <person name="Kwak M.-J."/>
            <person name="Lee S.-W."/>
        </authorList>
    </citation>
    <scope>NUCLEOTIDE SEQUENCE [LARGE SCALE GENOMIC DNA]</scope>
    <source>
        <strain evidence="1 2">RCM74</strain>
    </source>
</reference>
<evidence type="ECO:0000313" key="1">
    <source>
        <dbReference type="EMBL" id="RYJ38350.1"/>
    </source>
</evidence>
<proteinExistence type="predicted"/>
<evidence type="ECO:0000313" key="2">
    <source>
        <dbReference type="Proteomes" id="UP000290433"/>
    </source>
</evidence>
<organism evidence="1 2">
    <name type="scientific">Flavobacterium anhuiense</name>
    <dbReference type="NCBI Taxonomy" id="459526"/>
    <lineage>
        <taxon>Bacteria</taxon>
        <taxon>Pseudomonadati</taxon>
        <taxon>Bacteroidota</taxon>
        <taxon>Flavobacteriia</taxon>
        <taxon>Flavobacteriales</taxon>
        <taxon>Flavobacteriaceae</taxon>
        <taxon>Flavobacterium</taxon>
    </lineage>
</organism>
<dbReference type="Proteomes" id="UP000290433">
    <property type="component" value="Unassembled WGS sequence"/>
</dbReference>